<evidence type="ECO:0000313" key="1">
    <source>
        <dbReference type="EMBL" id="KAK8499245.1"/>
    </source>
</evidence>
<dbReference type="EMBL" id="JBBPBM010000239">
    <property type="protein sequence ID" value="KAK8499245.1"/>
    <property type="molecule type" value="Genomic_DNA"/>
</dbReference>
<keyword evidence="2" id="KW-1185">Reference proteome</keyword>
<comment type="caution">
    <text evidence="1">The sequence shown here is derived from an EMBL/GenBank/DDBJ whole genome shotgun (WGS) entry which is preliminary data.</text>
</comment>
<gene>
    <name evidence="1" type="ORF">V6N12_076095</name>
</gene>
<proteinExistence type="predicted"/>
<protein>
    <submittedName>
        <fullName evidence="1">Uncharacterized protein</fullName>
    </submittedName>
</protein>
<sequence>MAFSSLPRHDPTILLDLGFRRDGIEGDGVKPPCLKGLREFNCRKVTEFQAALPDEGSITMIDWVERNLLLLKAKASMNSLDSSLPIASSAVNSGSSSRSRIHLWASSASTVLRD</sequence>
<name>A0ABR2AYV3_9ROSI</name>
<dbReference type="Proteomes" id="UP001472677">
    <property type="component" value="Unassembled WGS sequence"/>
</dbReference>
<evidence type="ECO:0000313" key="2">
    <source>
        <dbReference type="Proteomes" id="UP001472677"/>
    </source>
</evidence>
<organism evidence="1 2">
    <name type="scientific">Hibiscus sabdariffa</name>
    <name type="common">roselle</name>
    <dbReference type="NCBI Taxonomy" id="183260"/>
    <lineage>
        <taxon>Eukaryota</taxon>
        <taxon>Viridiplantae</taxon>
        <taxon>Streptophyta</taxon>
        <taxon>Embryophyta</taxon>
        <taxon>Tracheophyta</taxon>
        <taxon>Spermatophyta</taxon>
        <taxon>Magnoliopsida</taxon>
        <taxon>eudicotyledons</taxon>
        <taxon>Gunneridae</taxon>
        <taxon>Pentapetalae</taxon>
        <taxon>rosids</taxon>
        <taxon>malvids</taxon>
        <taxon>Malvales</taxon>
        <taxon>Malvaceae</taxon>
        <taxon>Malvoideae</taxon>
        <taxon>Hibiscus</taxon>
    </lineage>
</organism>
<reference evidence="1 2" key="1">
    <citation type="journal article" date="2024" name="G3 (Bethesda)">
        <title>Genome assembly of Hibiscus sabdariffa L. provides insights into metabolisms of medicinal natural products.</title>
        <authorList>
            <person name="Kim T."/>
        </authorList>
    </citation>
    <scope>NUCLEOTIDE SEQUENCE [LARGE SCALE GENOMIC DNA]</scope>
    <source>
        <strain evidence="1">TK-2024</strain>
        <tissue evidence="1">Old leaves</tissue>
    </source>
</reference>
<accession>A0ABR2AYV3</accession>